<dbReference type="EMBL" id="LNTY01000010">
    <property type="protein sequence ID" value="KXF82904.1"/>
    <property type="molecule type" value="Genomic_DNA"/>
</dbReference>
<evidence type="ECO:0000259" key="5">
    <source>
        <dbReference type="PROSITE" id="PS50931"/>
    </source>
</evidence>
<evidence type="ECO:0000256" key="1">
    <source>
        <dbReference type="ARBA" id="ARBA00009437"/>
    </source>
</evidence>
<dbReference type="SUPFAM" id="SSF46785">
    <property type="entry name" value="Winged helix' DNA-binding domain"/>
    <property type="match status" value="1"/>
</dbReference>
<keyword evidence="4" id="KW-0804">Transcription</keyword>
<dbReference type="InterPro" id="IPR058163">
    <property type="entry name" value="LysR-type_TF_proteobact-type"/>
</dbReference>
<dbReference type="Pfam" id="PF00126">
    <property type="entry name" value="HTH_1"/>
    <property type="match status" value="1"/>
</dbReference>
<reference evidence="6 7" key="1">
    <citation type="submission" date="2015-11" db="EMBL/GenBank/DDBJ databases">
        <title>Genomic Taxonomy of the Vibrionaceae.</title>
        <authorList>
            <person name="Gomez-Gil B."/>
            <person name="Enciso-Ibarra J."/>
        </authorList>
    </citation>
    <scope>NUCLEOTIDE SEQUENCE [LARGE SCALE GENOMIC DNA]</scope>
    <source>
        <strain evidence="6 7">CAIM 912</strain>
    </source>
</reference>
<dbReference type="InterPro" id="IPR036388">
    <property type="entry name" value="WH-like_DNA-bd_sf"/>
</dbReference>
<gene>
    <name evidence="6" type="ORF">ATN88_25110</name>
</gene>
<dbReference type="Gene3D" id="1.10.10.10">
    <property type="entry name" value="Winged helix-like DNA-binding domain superfamily/Winged helix DNA-binding domain"/>
    <property type="match status" value="1"/>
</dbReference>
<proteinExistence type="inferred from homology"/>
<dbReference type="PROSITE" id="PS50931">
    <property type="entry name" value="HTH_LYSR"/>
    <property type="match status" value="1"/>
</dbReference>
<evidence type="ECO:0000313" key="6">
    <source>
        <dbReference type="EMBL" id="KXF82904.1"/>
    </source>
</evidence>
<dbReference type="InterPro" id="IPR000847">
    <property type="entry name" value="LysR_HTH_N"/>
</dbReference>
<dbReference type="PANTHER" id="PTHR30537">
    <property type="entry name" value="HTH-TYPE TRANSCRIPTIONAL REGULATOR"/>
    <property type="match status" value="1"/>
</dbReference>
<evidence type="ECO:0000256" key="3">
    <source>
        <dbReference type="ARBA" id="ARBA00023125"/>
    </source>
</evidence>
<dbReference type="STRING" id="294935.ATN88_25110"/>
<name>A0A135IC32_9GAMM</name>
<evidence type="ECO:0000256" key="2">
    <source>
        <dbReference type="ARBA" id="ARBA00023015"/>
    </source>
</evidence>
<comment type="caution">
    <text evidence="6">The sequence shown here is derived from an EMBL/GenBank/DDBJ whole genome shotgun (WGS) entry which is preliminary data.</text>
</comment>
<dbReference type="PRINTS" id="PR00039">
    <property type="entry name" value="HTHLYSR"/>
</dbReference>
<dbReference type="Proteomes" id="UP000070529">
    <property type="component" value="Unassembled WGS sequence"/>
</dbReference>
<dbReference type="GO" id="GO:0006351">
    <property type="term" value="P:DNA-templated transcription"/>
    <property type="evidence" value="ECO:0007669"/>
    <property type="project" value="TreeGrafter"/>
</dbReference>
<dbReference type="CDD" id="cd08432">
    <property type="entry name" value="PBP2_GcdR_TrpI_HvrB_AmpR_like"/>
    <property type="match status" value="1"/>
</dbReference>
<feature type="domain" description="HTH lysR-type" evidence="5">
    <location>
        <begin position="20"/>
        <end position="78"/>
    </location>
</feature>
<dbReference type="Pfam" id="PF03466">
    <property type="entry name" value="LysR_substrate"/>
    <property type="match status" value="1"/>
</dbReference>
<keyword evidence="3" id="KW-0238">DNA-binding</keyword>
<dbReference type="GO" id="GO:0003700">
    <property type="term" value="F:DNA-binding transcription factor activity"/>
    <property type="evidence" value="ECO:0007669"/>
    <property type="project" value="InterPro"/>
</dbReference>
<keyword evidence="2" id="KW-0805">Transcription regulation</keyword>
<dbReference type="Gene3D" id="3.40.190.10">
    <property type="entry name" value="Periplasmic binding protein-like II"/>
    <property type="match status" value="2"/>
</dbReference>
<evidence type="ECO:0000256" key="4">
    <source>
        <dbReference type="ARBA" id="ARBA00023163"/>
    </source>
</evidence>
<dbReference type="GO" id="GO:0043565">
    <property type="term" value="F:sequence-specific DNA binding"/>
    <property type="evidence" value="ECO:0007669"/>
    <property type="project" value="TreeGrafter"/>
</dbReference>
<dbReference type="SUPFAM" id="SSF53850">
    <property type="entry name" value="Periplasmic binding protein-like II"/>
    <property type="match status" value="1"/>
</dbReference>
<dbReference type="PANTHER" id="PTHR30537:SF74">
    <property type="entry name" value="HTH-TYPE TRANSCRIPTIONAL REGULATOR TRPI"/>
    <property type="match status" value="1"/>
</dbReference>
<organism evidence="6 7">
    <name type="scientific">Enterovibrio coralii</name>
    <dbReference type="NCBI Taxonomy" id="294935"/>
    <lineage>
        <taxon>Bacteria</taxon>
        <taxon>Pseudomonadati</taxon>
        <taxon>Pseudomonadota</taxon>
        <taxon>Gammaproteobacteria</taxon>
        <taxon>Vibrionales</taxon>
        <taxon>Vibrionaceae</taxon>
        <taxon>Enterovibrio</taxon>
    </lineage>
</organism>
<dbReference type="InterPro" id="IPR005119">
    <property type="entry name" value="LysR_subst-bd"/>
</dbReference>
<accession>A0A135IC32</accession>
<protein>
    <submittedName>
        <fullName evidence="6">LysR family transcriptional regulator</fullName>
    </submittedName>
</protein>
<keyword evidence="7" id="KW-1185">Reference proteome</keyword>
<dbReference type="AlphaFoldDB" id="A0A135IC32"/>
<comment type="similarity">
    <text evidence="1">Belongs to the LysR transcriptional regulatory family.</text>
</comment>
<dbReference type="InterPro" id="IPR036390">
    <property type="entry name" value="WH_DNA-bd_sf"/>
</dbReference>
<evidence type="ECO:0000313" key="7">
    <source>
        <dbReference type="Proteomes" id="UP000070529"/>
    </source>
</evidence>
<sequence length="318" mass="34935">MIERAKVEKPQAQKKRLAHLNAIRAFEASARHLSFASAGQELNVSAAAVGQQVRQLEEWLGVKLFERAPSGASRLSLTDNAALALPDIQTGLNHLGMGLDIMRGVKDENVIVVSASPSISSKWLLPLLDAFHALHVDLDIHLETDVTLVDYAEKGIDIGIRYGLGNWPGLTSQHLMFEDVFPVCAPSYVESAGLSGELPNSLEGCTLLYDFSVPNNPAYPSWKEWCEKLRVTEPQHAHGLKINNFSGVMESAVRGNGIALGRGRLISEELDSGQLVAPFGKVQSRFRSQFCYYLVWPEGAVLSDSVLVFRDWLLAQTQ</sequence>